<dbReference type="AlphaFoldDB" id="A0A6J4Q4K0"/>
<accession>A0A6J4Q4K0</accession>
<gene>
    <name evidence="1" type="ORF">AVDCRST_MAG15-3100</name>
</gene>
<proteinExistence type="predicted"/>
<name>A0A6J4Q4K0_9RHOB</name>
<feature type="non-terminal residue" evidence="1">
    <location>
        <position position="1"/>
    </location>
</feature>
<feature type="non-terminal residue" evidence="1">
    <location>
        <position position="75"/>
    </location>
</feature>
<protein>
    <submittedName>
        <fullName evidence="1">Uncharacterized protein</fullName>
    </submittedName>
</protein>
<organism evidence="1">
    <name type="scientific">uncultured Rubellimicrobium sp</name>
    <dbReference type="NCBI Taxonomy" id="543078"/>
    <lineage>
        <taxon>Bacteria</taxon>
        <taxon>Pseudomonadati</taxon>
        <taxon>Pseudomonadota</taxon>
        <taxon>Alphaproteobacteria</taxon>
        <taxon>Rhodobacterales</taxon>
        <taxon>Roseobacteraceae</taxon>
        <taxon>Rubellimicrobium</taxon>
        <taxon>environmental samples</taxon>
    </lineage>
</organism>
<evidence type="ECO:0000313" key="1">
    <source>
        <dbReference type="EMBL" id="CAA9434645.1"/>
    </source>
</evidence>
<reference evidence="1" key="1">
    <citation type="submission" date="2020-02" db="EMBL/GenBank/DDBJ databases">
        <authorList>
            <person name="Meier V. D."/>
        </authorList>
    </citation>
    <scope>NUCLEOTIDE SEQUENCE</scope>
    <source>
        <strain evidence="1">AVDCRST_MAG15</strain>
    </source>
</reference>
<dbReference type="EMBL" id="CADCUU010000470">
    <property type="protein sequence ID" value="CAA9434645.1"/>
    <property type="molecule type" value="Genomic_DNA"/>
</dbReference>
<sequence>CVQVLHPPLSMVLESVPWPGVGMWRLAALRPFSGCPEDPKGWLGRFANGSSGELCWSCWAGVGMCPCKTSEARCC</sequence>